<proteinExistence type="predicted"/>
<comment type="caution">
    <text evidence="2">The sequence shown here is derived from an EMBL/GenBank/DDBJ whole genome shotgun (WGS) entry which is preliminary data.</text>
</comment>
<dbReference type="AlphaFoldDB" id="A0A8S2PYZ6"/>
<organism evidence="2 3">
    <name type="scientific">Didymodactylos carnosus</name>
    <dbReference type="NCBI Taxonomy" id="1234261"/>
    <lineage>
        <taxon>Eukaryota</taxon>
        <taxon>Metazoa</taxon>
        <taxon>Spiralia</taxon>
        <taxon>Gnathifera</taxon>
        <taxon>Rotifera</taxon>
        <taxon>Eurotatoria</taxon>
        <taxon>Bdelloidea</taxon>
        <taxon>Philodinida</taxon>
        <taxon>Philodinidae</taxon>
        <taxon>Didymodactylos</taxon>
    </lineage>
</organism>
<dbReference type="Proteomes" id="UP000677228">
    <property type="component" value="Unassembled WGS sequence"/>
</dbReference>
<evidence type="ECO:0000313" key="2">
    <source>
        <dbReference type="EMBL" id="CAF4072166.1"/>
    </source>
</evidence>
<sequence>STAERAHRRQMYPMEPECRYRCLNSTLYVSLFQLYDCNTDCPNEDDDNMMCPWINDHYYCYGTMDKRAPYLCQNDAMTVPVSPRCHGQYGCDHGEDERYCDLIDVIDKDDLRYFTTTRFNEHVAEGGGNIIAIIT</sequence>
<feature type="non-terminal residue" evidence="2">
    <location>
        <position position="1"/>
    </location>
</feature>
<dbReference type="EMBL" id="CAJNOK010017544">
    <property type="protein sequence ID" value="CAF1265973.1"/>
    <property type="molecule type" value="Genomic_DNA"/>
</dbReference>
<name>A0A8S2PYZ6_9BILA</name>
<evidence type="ECO:0000313" key="3">
    <source>
        <dbReference type="Proteomes" id="UP000682733"/>
    </source>
</evidence>
<protein>
    <submittedName>
        <fullName evidence="2">Uncharacterized protein</fullName>
    </submittedName>
</protein>
<reference evidence="2" key="1">
    <citation type="submission" date="2021-02" db="EMBL/GenBank/DDBJ databases">
        <authorList>
            <person name="Nowell W R."/>
        </authorList>
    </citation>
    <scope>NUCLEOTIDE SEQUENCE</scope>
</reference>
<gene>
    <name evidence="1" type="ORF">OVA965_LOCUS26956</name>
    <name evidence="2" type="ORF">TMI583_LOCUS27701</name>
</gene>
<accession>A0A8S2PYZ6</accession>
<dbReference type="EMBL" id="CAJOBA010039105">
    <property type="protein sequence ID" value="CAF4072166.1"/>
    <property type="molecule type" value="Genomic_DNA"/>
</dbReference>
<evidence type="ECO:0000313" key="1">
    <source>
        <dbReference type="EMBL" id="CAF1265973.1"/>
    </source>
</evidence>
<dbReference type="Proteomes" id="UP000682733">
    <property type="component" value="Unassembled WGS sequence"/>
</dbReference>